<keyword evidence="10" id="KW-0413">Isomerase</keyword>
<evidence type="ECO:0000256" key="2">
    <source>
        <dbReference type="ARBA" id="ARBA00007005"/>
    </source>
</evidence>
<proteinExistence type="inferred from homology"/>
<dbReference type="SUPFAM" id="SSF52096">
    <property type="entry name" value="ClpP/crotonase"/>
    <property type="match status" value="1"/>
</dbReference>
<feature type="domain" description="3-hydroxyacyl-CoA dehydrogenase C-terminal" evidence="14">
    <location>
        <begin position="628"/>
        <end position="711"/>
    </location>
</feature>
<evidence type="ECO:0000256" key="12">
    <source>
        <dbReference type="ARBA" id="ARBA00023268"/>
    </source>
</evidence>
<evidence type="ECO:0000256" key="8">
    <source>
        <dbReference type="ARBA" id="ARBA00023027"/>
    </source>
</evidence>
<dbReference type="PROSITE" id="PS00067">
    <property type="entry name" value="3HCDH"/>
    <property type="match status" value="1"/>
</dbReference>
<evidence type="ECO:0000256" key="10">
    <source>
        <dbReference type="ARBA" id="ARBA00023235"/>
    </source>
</evidence>
<dbReference type="PANTHER" id="PTHR43612:SF3">
    <property type="entry name" value="TRIFUNCTIONAL ENZYME SUBUNIT ALPHA, MITOCHONDRIAL"/>
    <property type="match status" value="1"/>
</dbReference>
<dbReference type="InterPro" id="IPR029045">
    <property type="entry name" value="ClpP/crotonase-like_dom_sf"/>
</dbReference>
<keyword evidence="5" id="KW-0276">Fatty acid metabolism</keyword>
<dbReference type="InterPro" id="IPR006176">
    <property type="entry name" value="3-OHacyl-CoA_DH_NAD-bd"/>
</dbReference>
<dbReference type="GO" id="GO:0004165">
    <property type="term" value="F:delta(3)-delta(2)-enoyl-CoA isomerase activity"/>
    <property type="evidence" value="ECO:0007669"/>
    <property type="project" value="InterPro"/>
</dbReference>
<evidence type="ECO:0000256" key="9">
    <source>
        <dbReference type="ARBA" id="ARBA00023098"/>
    </source>
</evidence>
<dbReference type="InterPro" id="IPR008927">
    <property type="entry name" value="6-PGluconate_DH-like_C_sf"/>
</dbReference>
<dbReference type="InterPro" id="IPR012799">
    <property type="entry name" value="FadB"/>
</dbReference>
<keyword evidence="6" id="KW-0442">Lipid degradation</keyword>
<evidence type="ECO:0000256" key="13">
    <source>
        <dbReference type="ARBA" id="ARBA00049556"/>
    </source>
</evidence>
<feature type="domain" description="3-hydroxyacyl-CoA dehydrogenase NAD binding" evidence="15">
    <location>
        <begin position="318"/>
        <end position="495"/>
    </location>
</feature>
<dbReference type="InterPro" id="IPR001753">
    <property type="entry name" value="Enoyl-CoA_hydra/iso"/>
</dbReference>
<dbReference type="Gene3D" id="1.10.1040.50">
    <property type="match status" value="1"/>
</dbReference>
<dbReference type="InterPro" id="IPR036291">
    <property type="entry name" value="NAD(P)-bd_dom_sf"/>
</dbReference>
<evidence type="ECO:0000256" key="11">
    <source>
        <dbReference type="ARBA" id="ARBA00023239"/>
    </source>
</evidence>
<dbReference type="AlphaFoldDB" id="A0AAW8R4Q5"/>
<evidence type="ECO:0000256" key="7">
    <source>
        <dbReference type="ARBA" id="ARBA00023002"/>
    </source>
</evidence>
<dbReference type="InterPro" id="IPR050136">
    <property type="entry name" value="FA_oxidation_alpha_subunit"/>
</dbReference>
<evidence type="ECO:0000259" key="14">
    <source>
        <dbReference type="Pfam" id="PF00725"/>
    </source>
</evidence>
<dbReference type="EMBL" id="JAVRIE010000004">
    <property type="protein sequence ID" value="MDT0583030.1"/>
    <property type="molecule type" value="Genomic_DNA"/>
</dbReference>
<feature type="domain" description="3-hydroxyacyl-CoA dehydrogenase C-terminal" evidence="14">
    <location>
        <begin position="497"/>
        <end position="592"/>
    </location>
</feature>
<dbReference type="GO" id="GO:0008692">
    <property type="term" value="F:3-hydroxybutyryl-CoA epimerase activity"/>
    <property type="evidence" value="ECO:0007669"/>
    <property type="project" value="InterPro"/>
</dbReference>
<dbReference type="InterPro" id="IPR006180">
    <property type="entry name" value="3-OHacyl-CoA_DH_CS"/>
</dbReference>
<keyword evidence="8" id="KW-0520">NAD</keyword>
<dbReference type="CDD" id="cd06558">
    <property type="entry name" value="crotonase-like"/>
    <property type="match status" value="1"/>
</dbReference>
<evidence type="ECO:0000256" key="5">
    <source>
        <dbReference type="ARBA" id="ARBA00022832"/>
    </source>
</evidence>
<dbReference type="Gene3D" id="3.40.50.720">
    <property type="entry name" value="NAD(P)-binding Rossmann-like Domain"/>
    <property type="match status" value="1"/>
</dbReference>
<evidence type="ECO:0000256" key="6">
    <source>
        <dbReference type="ARBA" id="ARBA00022963"/>
    </source>
</evidence>
<reference evidence="16 17" key="1">
    <citation type="submission" date="2023-09" db="EMBL/GenBank/DDBJ databases">
        <authorList>
            <person name="Rey-Velasco X."/>
        </authorList>
    </citation>
    <scope>NUCLEOTIDE SEQUENCE [LARGE SCALE GENOMIC DNA]</scope>
    <source>
        <strain evidence="16 17">W409</strain>
    </source>
</reference>
<dbReference type="GO" id="GO:0004300">
    <property type="term" value="F:enoyl-CoA hydratase activity"/>
    <property type="evidence" value="ECO:0007669"/>
    <property type="project" value="UniProtKB-EC"/>
</dbReference>
<dbReference type="FunFam" id="3.40.50.720:FF:000009">
    <property type="entry name" value="Fatty oxidation complex, alpha subunit"/>
    <property type="match status" value="1"/>
</dbReference>
<comment type="pathway">
    <text evidence="1">Lipid metabolism; fatty acid beta-oxidation.</text>
</comment>
<evidence type="ECO:0000256" key="4">
    <source>
        <dbReference type="ARBA" id="ARBA00012076"/>
    </source>
</evidence>
<keyword evidence="17" id="KW-1185">Reference proteome</keyword>
<accession>A0AAW8R4Q5</accession>
<dbReference type="EC" id="4.2.1.17" evidence="4"/>
<comment type="catalytic activity">
    <reaction evidence="13">
        <text>a (3S)-3-hydroxyacyl-CoA + NAD(+) = a 3-oxoacyl-CoA + NADH + H(+)</text>
        <dbReference type="Rhea" id="RHEA:22432"/>
        <dbReference type="ChEBI" id="CHEBI:15378"/>
        <dbReference type="ChEBI" id="CHEBI:57318"/>
        <dbReference type="ChEBI" id="CHEBI:57540"/>
        <dbReference type="ChEBI" id="CHEBI:57945"/>
        <dbReference type="ChEBI" id="CHEBI:90726"/>
        <dbReference type="EC" id="1.1.1.35"/>
    </reaction>
</comment>
<dbReference type="Pfam" id="PF00378">
    <property type="entry name" value="ECH_1"/>
    <property type="match status" value="1"/>
</dbReference>
<name>A0AAW8R4Q5_9ALTE</name>
<comment type="caution">
    <text evidence="16">The sequence shown here is derived from an EMBL/GenBank/DDBJ whole genome shotgun (WGS) entry which is preliminary data.</text>
</comment>
<dbReference type="GO" id="GO:0070403">
    <property type="term" value="F:NAD+ binding"/>
    <property type="evidence" value="ECO:0007669"/>
    <property type="project" value="InterPro"/>
</dbReference>
<keyword evidence="11" id="KW-0456">Lyase</keyword>
<dbReference type="GO" id="GO:0016509">
    <property type="term" value="F:long-chain (3S)-3-hydroxyacyl-CoA dehydrogenase (NAD+) activity"/>
    <property type="evidence" value="ECO:0007669"/>
    <property type="project" value="TreeGrafter"/>
</dbReference>
<dbReference type="Gene3D" id="3.90.226.10">
    <property type="entry name" value="2-enoyl-CoA Hydratase, Chain A, domain 1"/>
    <property type="match status" value="1"/>
</dbReference>
<evidence type="ECO:0000256" key="1">
    <source>
        <dbReference type="ARBA" id="ARBA00005005"/>
    </source>
</evidence>
<protein>
    <recommendedName>
        <fullName evidence="4">enoyl-CoA hydratase</fullName>
        <ecNumber evidence="4">4.2.1.17</ecNumber>
    </recommendedName>
</protein>
<dbReference type="Pfam" id="PF00725">
    <property type="entry name" value="3HCDH"/>
    <property type="match status" value="2"/>
</dbReference>
<evidence type="ECO:0000313" key="16">
    <source>
        <dbReference type="EMBL" id="MDT0583030.1"/>
    </source>
</evidence>
<evidence type="ECO:0000313" key="17">
    <source>
        <dbReference type="Proteomes" id="UP001249020"/>
    </source>
</evidence>
<dbReference type="Proteomes" id="UP001249020">
    <property type="component" value="Unassembled WGS sequence"/>
</dbReference>
<gene>
    <name evidence="16" type="primary">fadB</name>
    <name evidence="16" type="ORF">RM544_10815</name>
</gene>
<evidence type="ECO:0000256" key="3">
    <source>
        <dbReference type="ARBA" id="ARBA00008750"/>
    </source>
</evidence>
<dbReference type="SUPFAM" id="SSF51735">
    <property type="entry name" value="NAD(P)-binding Rossmann-fold domains"/>
    <property type="match status" value="1"/>
</dbReference>
<organism evidence="16 17">
    <name type="scientific">Brumicola blandensis</name>
    <dbReference type="NCBI Taxonomy" id="3075611"/>
    <lineage>
        <taxon>Bacteria</taxon>
        <taxon>Pseudomonadati</taxon>
        <taxon>Pseudomonadota</taxon>
        <taxon>Gammaproteobacteria</taxon>
        <taxon>Alteromonadales</taxon>
        <taxon>Alteromonadaceae</taxon>
        <taxon>Brumicola</taxon>
    </lineage>
</organism>
<dbReference type="Pfam" id="PF02737">
    <property type="entry name" value="3HCDH_N"/>
    <property type="match status" value="1"/>
</dbReference>
<dbReference type="GO" id="GO:0036125">
    <property type="term" value="C:fatty acid beta-oxidation multienzyme complex"/>
    <property type="evidence" value="ECO:0007669"/>
    <property type="project" value="InterPro"/>
</dbReference>
<keyword evidence="12" id="KW-0511">Multifunctional enzyme</keyword>
<keyword evidence="9" id="KW-0443">Lipid metabolism</keyword>
<dbReference type="NCBIfam" id="TIGR02437">
    <property type="entry name" value="FadB"/>
    <property type="match status" value="1"/>
</dbReference>
<dbReference type="RefSeq" id="WP_311361808.1">
    <property type="nucleotide sequence ID" value="NZ_JAVRIE010000004.1"/>
</dbReference>
<keyword evidence="7" id="KW-0560">Oxidoreductase</keyword>
<sequence>MIFEGKSLSVTLTDDSIAELVFDAQGSVNKFDRQTVEELDKATQAIASTDGVKGVLVRSAKSTFIVGADITEFTPLFEMAPEDILEWVAKTSQVFDRFEDLPVPSVVAVNGFALGGGCEMALAGDIRVVDTTAKIGLPEVKLGLMPGFGGTVRLPRLIGADNALEWMTTGRDRNGEKALKEGAVDAVVAPEKLHEAARTMLKSAIDGKLDWQNRRAQKKAPLMLNTNESMMSFSTAAAMVAAQAGKHYPAPHKMVETVSKAAGLDRDGALKLENEGFVALAKTDACKAQVGIFLADQLVKSKGKKVAKGATKEVKQHAVLGAGIMGGGIAYQGAVKGIPTVMKDINQAALDLGLKEASGILAKGMQRGKVDAKKMASTLNNIIPTLDQNAIADADLVIEAVVENPKIKAAVLADTEKTVADDAIICSNTSTISINQLAESLNKPERFCGMHFFNPVHKMPLVEIIRGEQTSDATISAVVAATLKMGKTPIVVNDCPGFLVNRVLFPYFAGFSQLLIDGADFTAVDKVMEKVFGWPMGPAFLLDVVGMDTADHASGVMSDGIPERMQKIDNDPVTLLYKAGRLGQKNGKGFYDFSLDKRGRPAKKASPEAYALFEGHVAASKDFDKEEIIARVMIPMANEAIRCLEEGIVASAAEADMALLFGLGFPPFRGGIFRYIETMGLANFVALADKYASLGPIYQISDGVREMAAAGKSYFSQSA</sequence>
<comment type="similarity">
    <text evidence="2">In the central section; belongs to the 3-hydroxyacyl-CoA dehydrogenase family.</text>
</comment>
<evidence type="ECO:0000259" key="15">
    <source>
        <dbReference type="Pfam" id="PF02737"/>
    </source>
</evidence>
<dbReference type="GO" id="GO:0006635">
    <property type="term" value="P:fatty acid beta-oxidation"/>
    <property type="evidence" value="ECO:0007669"/>
    <property type="project" value="TreeGrafter"/>
</dbReference>
<dbReference type="SUPFAM" id="SSF48179">
    <property type="entry name" value="6-phosphogluconate dehydrogenase C-terminal domain-like"/>
    <property type="match status" value="2"/>
</dbReference>
<comment type="similarity">
    <text evidence="3">In the N-terminal section; belongs to the enoyl-CoA hydratase/isomerase family.</text>
</comment>
<dbReference type="NCBIfam" id="NF008727">
    <property type="entry name" value="PRK11730.1"/>
    <property type="match status" value="1"/>
</dbReference>
<dbReference type="InterPro" id="IPR006108">
    <property type="entry name" value="3HC_DH_C"/>
</dbReference>
<dbReference type="PANTHER" id="PTHR43612">
    <property type="entry name" value="TRIFUNCTIONAL ENZYME SUBUNIT ALPHA"/>
    <property type="match status" value="1"/>
</dbReference>